<keyword evidence="1" id="KW-0812">Transmembrane</keyword>
<reference evidence="2 3" key="1">
    <citation type="submission" date="2019-02" db="EMBL/GenBank/DDBJ databases">
        <title>Draft genome sequence of Amycolatopsis sp. 8-3EHSu isolated from roots of Suaeda maritima.</title>
        <authorList>
            <person name="Duangmal K."/>
            <person name="Chantavorakit T."/>
        </authorList>
    </citation>
    <scope>NUCLEOTIDE SEQUENCE [LARGE SCALE GENOMIC DNA]</scope>
    <source>
        <strain evidence="2 3">8-3EHSu</strain>
    </source>
</reference>
<dbReference type="EMBL" id="SFCC01000012">
    <property type="protein sequence ID" value="RZQ61517.1"/>
    <property type="molecule type" value="Genomic_DNA"/>
</dbReference>
<gene>
    <name evidence="2" type="ORF">EWH70_24445</name>
</gene>
<feature type="transmembrane region" description="Helical" evidence="1">
    <location>
        <begin position="42"/>
        <end position="63"/>
    </location>
</feature>
<dbReference type="Proteomes" id="UP000292003">
    <property type="component" value="Unassembled WGS sequence"/>
</dbReference>
<sequence>MTDHDRELAELLAPLRVSPPEKSTVDVEAAVRAGRARRRARIAAGGIAAVLVVLAGVLVPGLFRGSSAPEDVTPAGFGEFDPFQRALVVGSAGGYTPVGYETGRYRQTVQLGLERSGVGGGTVTVYARGRGPSPGNGFVWDGITRGGQGPSPVYYRHQGDVVTMAWEWQPGAWGYVVLDGPFGDLDARARRVAESVAPGGERPRFPFTVPAPGGGLRPVGIRGQDGEAPVLLYATGERIDPPGEPVRALAVGVRSGLVPGEKLPQTGELAGHAVSAQPDSFTVFGVGAGLSVTARADPPGDLAGYGGPGVVQDLAAAVELVPDPADPASWTANPVRA</sequence>
<evidence type="ECO:0000313" key="3">
    <source>
        <dbReference type="Proteomes" id="UP000292003"/>
    </source>
</evidence>
<accession>A0A4Q7J3H9</accession>
<evidence type="ECO:0000256" key="1">
    <source>
        <dbReference type="SAM" id="Phobius"/>
    </source>
</evidence>
<organism evidence="2 3">
    <name type="scientific">Amycolatopsis suaedae</name>
    <dbReference type="NCBI Taxonomy" id="2510978"/>
    <lineage>
        <taxon>Bacteria</taxon>
        <taxon>Bacillati</taxon>
        <taxon>Actinomycetota</taxon>
        <taxon>Actinomycetes</taxon>
        <taxon>Pseudonocardiales</taxon>
        <taxon>Pseudonocardiaceae</taxon>
        <taxon>Amycolatopsis</taxon>
    </lineage>
</organism>
<keyword evidence="3" id="KW-1185">Reference proteome</keyword>
<keyword evidence="1" id="KW-0472">Membrane</keyword>
<proteinExistence type="predicted"/>
<dbReference type="AlphaFoldDB" id="A0A4Q7J3H9"/>
<name>A0A4Q7J3H9_9PSEU</name>
<comment type="caution">
    <text evidence="2">The sequence shown here is derived from an EMBL/GenBank/DDBJ whole genome shotgun (WGS) entry which is preliminary data.</text>
</comment>
<keyword evidence="1" id="KW-1133">Transmembrane helix</keyword>
<dbReference type="RefSeq" id="WP_130477820.1">
    <property type="nucleotide sequence ID" value="NZ_SFCC01000012.1"/>
</dbReference>
<dbReference type="OrthoDB" id="3343963at2"/>
<evidence type="ECO:0000313" key="2">
    <source>
        <dbReference type="EMBL" id="RZQ61517.1"/>
    </source>
</evidence>
<protein>
    <submittedName>
        <fullName evidence="2">Uncharacterized protein</fullName>
    </submittedName>
</protein>